<protein>
    <recommendedName>
        <fullName evidence="3">Aminoglycoside phosphotransferase domain-containing protein</fullName>
    </recommendedName>
</protein>
<dbReference type="PANTHER" id="PTHR21310">
    <property type="entry name" value="AMINOGLYCOSIDE PHOSPHOTRANSFERASE-RELATED-RELATED"/>
    <property type="match status" value="1"/>
</dbReference>
<organism evidence="1 2">
    <name type="scientific">Penicillium salamii</name>
    <dbReference type="NCBI Taxonomy" id="1612424"/>
    <lineage>
        <taxon>Eukaryota</taxon>
        <taxon>Fungi</taxon>
        <taxon>Dikarya</taxon>
        <taxon>Ascomycota</taxon>
        <taxon>Pezizomycotina</taxon>
        <taxon>Eurotiomycetes</taxon>
        <taxon>Eurotiomycetidae</taxon>
        <taxon>Eurotiales</taxon>
        <taxon>Aspergillaceae</taxon>
        <taxon>Penicillium</taxon>
    </lineage>
</organism>
<dbReference type="AlphaFoldDB" id="A0A9W4JZ35"/>
<sequence>MSHIDSNKGNQELQLYTSRCPSIGFALVPVAYRIISNLFLPFFLSFCFRICNTPCLSVCGVEMATQRSNTMPPILKGRLMFFDETAWDHADNILQKWKNTLFTTESIQRITALLSHKSSPPFRLFPPQKGSFNMVIRLQFTDKTSSIIRFPIPGYSIFPEEKVTAEVAVMRFLQNTSIRVPHIHTVNKDPILGPYIIMEYIEHDSDLVDALNTPTLPWKDRPILDPDIPEQRLRFVYGQMGTLLLELTRHKFTSIGTLARCNDTWAVKHRPLSINMNELIQVGCVDPDDLPHGPFSSGAGYMLFLAELHMTHLSAQRNDAIEGWEDCRVKYIARCLFRRLARENRLCSFEGEFRLFCDDLRPANVLAWKDRIAAAIDWEFTYAAPLEFVYAPPCWLLLERPEYWAGGIDEWERAYGERLGVFLEELERRENEGEDGLREDRLSGHMRRSWESGDFWVSYAARRSWAFDIVYWARIDRRFFGEGTLEDRVALLTQEERDGMDAFIRRKLHEMEVGGLNSRFGSPGSNEIPCE</sequence>
<dbReference type="Proteomes" id="UP001152592">
    <property type="component" value="Unassembled WGS sequence"/>
</dbReference>
<reference evidence="1" key="1">
    <citation type="submission" date="2021-07" db="EMBL/GenBank/DDBJ databases">
        <authorList>
            <person name="Branca A.L. A."/>
        </authorList>
    </citation>
    <scope>NUCLEOTIDE SEQUENCE</scope>
</reference>
<proteinExistence type="predicted"/>
<evidence type="ECO:0000313" key="2">
    <source>
        <dbReference type="Proteomes" id="UP001152592"/>
    </source>
</evidence>
<dbReference type="EMBL" id="CAJVPD010000304">
    <property type="protein sequence ID" value="CAG8430006.1"/>
    <property type="molecule type" value="Genomic_DNA"/>
</dbReference>
<name>A0A9W4JZ35_9EURO</name>
<comment type="caution">
    <text evidence="1">The sequence shown here is derived from an EMBL/GenBank/DDBJ whole genome shotgun (WGS) entry which is preliminary data.</text>
</comment>
<gene>
    <name evidence="1" type="ORF">PSALAMII_LOCUS10888</name>
</gene>
<dbReference type="PANTHER" id="PTHR21310:SF37">
    <property type="entry name" value="AMINOGLYCOSIDE PHOSPHOTRANSFERASE DOMAIN-CONTAINING PROTEIN"/>
    <property type="match status" value="1"/>
</dbReference>
<dbReference type="OrthoDB" id="1925334at2759"/>
<dbReference type="InterPro" id="IPR051678">
    <property type="entry name" value="AGP_Transferase"/>
</dbReference>
<evidence type="ECO:0000313" key="1">
    <source>
        <dbReference type="EMBL" id="CAG8430006.1"/>
    </source>
</evidence>
<evidence type="ECO:0008006" key="3">
    <source>
        <dbReference type="Google" id="ProtNLM"/>
    </source>
</evidence>
<dbReference type="Gene3D" id="3.30.200.20">
    <property type="entry name" value="Phosphorylase Kinase, domain 1"/>
    <property type="match status" value="1"/>
</dbReference>
<accession>A0A9W4JZ35</accession>
<dbReference type="SUPFAM" id="SSF56112">
    <property type="entry name" value="Protein kinase-like (PK-like)"/>
    <property type="match status" value="1"/>
</dbReference>
<dbReference type="InterPro" id="IPR011009">
    <property type="entry name" value="Kinase-like_dom_sf"/>
</dbReference>